<dbReference type="SUPFAM" id="SSF109998">
    <property type="entry name" value="Triger factor/SurA peptide-binding domain-like"/>
    <property type="match status" value="1"/>
</dbReference>
<comment type="caution">
    <text evidence="2">The sequence shown here is derived from an EMBL/GenBank/DDBJ whole genome shotgun (WGS) entry which is preliminary data.</text>
</comment>
<dbReference type="AlphaFoldDB" id="A0A2H0UKR4"/>
<protein>
    <recommendedName>
        <fullName evidence="4">Peptidylprolyl isomerase</fullName>
    </recommendedName>
</protein>
<evidence type="ECO:0000313" key="2">
    <source>
        <dbReference type="EMBL" id="PIR87002.1"/>
    </source>
</evidence>
<evidence type="ECO:0008006" key="4">
    <source>
        <dbReference type="Google" id="ProtNLM"/>
    </source>
</evidence>
<evidence type="ECO:0000313" key="3">
    <source>
        <dbReference type="Proteomes" id="UP000229526"/>
    </source>
</evidence>
<reference evidence="3" key="1">
    <citation type="submission" date="2017-09" db="EMBL/GenBank/DDBJ databases">
        <title>Depth-based differentiation of microbial function through sediment-hosted aquifers and enrichment of novel symbionts in the deep terrestrial subsurface.</title>
        <authorList>
            <person name="Probst A.J."/>
            <person name="Ladd B."/>
            <person name="Jarett J.K."/>
            <person name="Geller-Mcgrath D.E."/>
            <person name="Sieber C.M.K."/>
            <person name="Emerson J.B."/>
            <person name="Anantharaman K."/>
            <person name="Thomas B.C."/>
            <person name="Malmstrom R."/>
            <person name="Stieglmeier M."/>
            <person name="Klingl A."/>
            <person name="Woyke T."/>
            <person name="Ryan C.M."/>
            <person name="Banfield J.F."/>
        </authorList>
    </citation>
    <scope>NUCLEOTIDE SEQUENCE [LARGE SCALE GENOMIC DNA]</scope>
</reference>
<sequence>MSKAWGWILGIIIVVVLIGVALWYNGDSAPAQPEGDTVAVVNGEVITQARLDQRLALLAGQGQAVETDAQKLDILNQMVDQQLVLQDAAERGIVVTAEQADAQFEVVVGSFESPEAFQAALVQNSLSEADVRADVKTQLVLQQYAAELQAENNLTVTEEEVNALYVQLTEGQENVPSFEEVQAQLSSQIGQQKLNTVLESVLASLRATAEIEIFLGSEEVAADTSTDADVAADTEEGL</sequence>
<dbReference type="EMBL" id="PFBD01000020">
    <property type="protein sequence ID" value="PIR87002.1"/>
    <property type="molecule type" value="Genomic_DNA"/>
</dbReference>
<organism evidence="2 3">
    <name type="scientific">Candidatus Harrisonbacteria bacterium CG10_big_fil_rev_8_21_14_0_10_49_15</name>
    <dbReference type="NCBI Taxonomy" id="1974587"/>
    <lineage>
        <taxon>Bacteria</taxon>
        <taxon>Candidatus Harrisoniibacteriota</taxon>
    </lineage>
</organism>
<dbReference type="PANTHER" id="PTHR47245">
    <property type="entry name" value="PEPTIDYLPROLYL ISOMERASE"/>
    <property type="match status" value="1"/>
</dbReference>
<keyword evidence="1" id="KW-1133">Transmembrane helix</keyword>
<keyword evidence="1" id="KW-0812">Transmembrane</keyword>
<gene>
    <name evidence="2" type="ORF">COU11_02105</name>
</gene>
<accession>A0A2H0UKR4</accession>
<dbReference type="Proteomes" id="UP000229526">
    <property type="component" value="Unassembled WGS sequence"/>
</dbReference>
<dbReference type="Pfam" id="PF13624">
    <property type="entry name" value="SurA_N_3"/>
    <property type="match status" value="1"/>
</dbReference>
<proteinExistence type="predicted"/>
<dbReference type="InterPro" id="IPR050245">
    <property type="entry name" value="PrsA_foldase"/>
</dbReference>
<dbReference type="PANTHER" id="PTHR47245:SF2">
    <property type="entry name" value="PEPTIDYL-PROLYL CIS-TRANS ISOMERASE HP_0175-RELATED"/>
    <property type="match status" value="1"/>
</dbReference>
<keyword evidence="1" id="KW-0472">Membrane</keyword>
<dbReference type="Gene3D" id="1.10.4030.10">
    <property type="entry name" value="Porin chaperone SurA, peptide-binding domain"/>
    <property type="match status" value="1"/>
</dbReference>
<name>A0A2H0UKR4_9BACT</name>
<dbReference type="InterPro" id="IPR027304">
    <property type="entry name" value="Trigger_fact/SurA_dom_sf"/>
</dbReference>
<evidence type="ECO:0000256" key="1">
    <source>
        <dbReference type="SAM" id="Phobius"/>
    </source>
</evidence>
<feature type="transmembrane region" description="Helical" evidence="1">
    <location>
        <begin position="7"/>
        <end position="24"/>
    </location>
</feature>